<dbReference type="Proteomes" id="UP000092154">
    <property type="component" value="Unassembled WGS sequence"/>
</dbReference>
<evidence type="ECO:0000313" key="3">
    <source>
        <dbReference type="Proteomes" id="UP000092154"/>
    </source>
</evidence>
<protein>
    <submittedName>
        <fullName evidence="2">Uncharacterized protein</fullName>
    </submittedName>
</protein>
<dbReference type="InParanoid" id="A0A1B7MUP0"/>
<feature type="compositionally biased region" description="Polar residues" evidence="1">
    <location>
        <begin position="111"/>
        <end position="120"/>
    </location>
</feature>
<gene>
    <name evidence="2" type="ORF">K503DRAFT_312050</name>
</gene>
<keyword evidence="3" id="KW-1185">Reference proteome</keyword>
<organism evidence="2 3">
    <name type="scientific">Rhizopogon vinicolor AM-OR11-026</name>
    <dbReference type="NCBI Taxonomy" id="1314800"/>
    <lineage>
        <taxon>Eukaryota</taxon>
        <taxon>Fungi</taxon>
        <taxon>Dikarya</taxon>
        <taxon>Basidiomycota</taxon>
        <taxon>Agaricomycotina</taxon>
        <taxon>Agaricomycetes</taxon>
        <taxon>Agaricomycetidae</taxon>
        <taxon>Boletales</taxon>
        <taxon>Suillineae</taxon>
        <taxon>Rhizopogonaceae</taxon>
        <taxon>Rhizopogon</taxon>
    </lineage>
</organism>
<dbReference type="AlphaFoldDB" id="A0A1B7MUP0"/>
<dbReference type="STRING" id="1314800.A0A1B7MUP0"/>
<evidence type="ECO:0000313" key="2">
    <source>
        <dbReference type="EMBL" id="OAX36333.1"/>
    </source>
</evidence>
<feature type="region of interest" description="Disordered" evidence="1">
    <location>
        <begin position="105"/>
        <end position="127"/>
    </location>
</feature>
<reference evidence="2 3" key="1">
    <citation type="submission" date="2016-06" db="EMBL/GenBank/DDBJ databases">
        <title>Comparative genomics of the ectomycorrhizal sister species Rhizopogon vinicolor and Rhizopogon vesiculosus (Basidiomycota: Boletales) reveals a divergence of the mating type B locus.</title>
        <authorList>
            <consortium name="DOE Joint Genome Institute"/>
            <person name="Mujic A.B."/>
            <person name="Kuo A."/>
            <person name="Tritt A."/>
            <person name="Lipzen A."/>
            <person name="Chen C."/>
            <person name="Johnson J."/>
            <person name="Sharma A."/>
            <person name="Barry K."/>
            <person name="Grigoriev I.V."/>
            <person name="Spatafora J.W."/>
        </authorList>
    </citation>
    <scope>NUCLEOTIDE SEQUENCE [LARGE SCALE GENOMIC DNA]</scope>
    <source>
        <strain evidence="2 3">AM-OR11-026</strain>
    </source>
</reference>
<proteinExistence type="predicted"/>
<dbReference type="EMBL" id="KV448424">
    <property type="protein sequence ID" value="OAX36333.1"/>
    <property type="molecule type" value="Genomic_DNA"/>
</dbReference>
<name>A0A1B7MUP0_9AGAM</name>
<sequence length="213" mass="23114">MRTAILMQALGIHPPRVVQCEEAGSYILLVGSWLTSSVLLMLDRRTLNTFTHPDADAEEAEDDEYCYQPVANATPSYPHQSTCDNSNATASPFIDTNRLSIAPHASRPLSPLSTLSQAPTAHQHIPLHPQLPQPPQRAPATLSQDQVWTLMAHSRCPKWVWRCIDNVRTPSVGSGNSLGEQDDAVADAYAAVRASLAMSPAAPPTYELYTGCG</sequence>
<accession>A0A1B7MUP0</accession>
<evidence type="ECO:0000256" key="1">
    <source>
        <dbReference type="SAM" id="MobiDB-lite"/>
    </source>
</evidence>